<evidence type="ECO:0000313" key="7">
    <source>
        <dbReference type="EMBL" id="CUU59405.1"/>
    </source>
</evidence>
<feature type="region of interest" description="Disordered" evidence="5">
    <location>
        <begin position="303"/>
        <end position="322"/>
    </location>
</feature>
<proteinExistence type="inferred from homology"/>
<dbReference type="Pfam" id="PF00005">
    <property type="entry name" value="ABC_tran"/>
    <property type="match status" value="1"/>
</dbReference>
<accession>A0A0S4QV79</accession>
<evidence type="ECO:0000256" key="4">
    <source>
        <dbReference type="ARBA" id="ARBA00022840"/>
    </source>
</evidence>
<dbReference type="SUPFAM" id="SSF52540">
    <property type="entry name" value="P-loop containing nucleoside triphosphate hydrolases"/>
    <property type="match status" value="1"/>
</dbReference>
<dbReference type="AlphaFoldDB" id="A0A0S4QV79"/>
<dbReference type="GO" id="GO:0016887">
    <property type="term" value="F:ATP hydrolysis activity"/>
    <property type="evidence" value="ECO:0007669"/>
    <property type="project" value="InterPro"/>
</dbReference>
<comment type="similarity">
    <text evidence="1">Belongs to the ABC transporter superfamily.</text>
</comment>
<reference evidence="8" key="1">
    <citation type="submission" date="2015-11" db="EMBL/GenBank/DDBJ databases">
        <authorList>
            <person name="Varghese N."/>
        </authorList>
    </citation>
    <scope>NUCLEOTIDE SEQUENCE [LARGE SCALE GENOMIC DNA]</scope>
    <source>
        <strain evidence="8">DSM 45899</strain>
    </source>
</reference>
<dbReference type="Proteomes" id="UP000198802">
    <property type="component" value="Unassembled WGS sequence"/>
</dbReference>
<dbReference type="InterPro" id="IPR003593">
    <property type="entry name" value="AAA+_ATPase"/>
</dbReference>
<dbReference type="PANTHER" id="PTHR43335">
    <property type="entry name" value="ABC TRANSPORTER, ATP-BINDING PROTEIN"/>
    <property type="match status" value="1"/>
</dbReference>
<keyword evidence="8" id="KW-1185">Reference proteome</keyword>
<evidence type="ECO:0000256" key="1">
    <source>
        <dbReference type="ARBA" id="ARBA00005417"/>
    </source>
</evidence>
<dbReference type="PROSITE" id="PS50893">
    <property type="entry name" value="ABC_TRANSPORTER_2"/>
    <property type="match status" value="1"/>
</dbReference>
<dbReference type="PROSITE" id="PS00211">
    <property type="entry name" value="ABC_TRANSPORTER_1"/>
    <property type="match status" value="1"/>
</dbReference>
<feature type="domain" description="ABC transporter" evidence="6">
    <location>
        <begin position="2"/>
        <end position="228"/>
    </location>
</feature>
<organism evidence="7 8">
    <name type="scientific">Parafrankia irregularis</name>
    <dbReference type="NCBI Taxonomy" id="795642"/>
    <lineage>
        <taxon>Bacteria</taxon>
        <taxon>Bacillati</taxon>
        <taxon>Actinomycetota</taxon>
        <taxon>Actinomycetes</taxon>
        <taxon>Frankiales</taxon>
        <taxon>Frankiaceae</taxon>
        <taxon>Parafrankia</taxon>
    </lineage>
</organism>
<dbReference type="InterPro" id="IPR017871">
    <property type="entry name" value="ABC_transporter-like_CS"/>
</dbReference>
<sequence length="322" mass="33185">MISVQSLSKRYGSQTAVADVSFSCEPGTITGFLGPNGAGKSTTVRMITGLTRPDSGYATVAGLPFTQLRNPARRVGTLLDAAAVHPGRTGRATLRLTADLIGMPPSRADDLLEDVGLPRGAADRRVGTYSLGMRQRLGIAQAMIGEPEVLILDEPANGLDPEGIAWMRTLLRSFAADGGTVLLSSHLLGEVQATVDRLVVVGGGRVVAAGSLDELLSSAGLVLRATDPRALARVLFEAGLPHVVHEDGSTVVDTSAPAASGVDAESIARLAASHGLVLLELRQADRTGIEDLFFSVTRAGGAPAGAGRPAGDMPASPAEVTR</sequence>
<dbReference type="RefSeq" id="WP_091283478.1">
    <property type="nucleotide sequence ID" value="NZ_FAOZ01000027.1"/>
</dbReference>
<evidence type="ECO:0000259" key="6">
    <source>
        <dbReference type="PROSITE" id="PS50893"/>
    </source>
</evidence>
<evidence type="ECO:0000256" key="3">
    <source>
        <dbReference type="ARBA" id="ARBA00022741"/>
    </source>
</evidence>
<evidence type="ECO:0000256" key="5">
    <source>
        <dbReference type="SAM" id="MobiDB-lite"/>
    </source>
</evidence>
<evidence type="ECO:0000313" key="8">
    <source>
        <dbReference type="Proteomes" id="UP000198802"/>
    </source>
</evidence>
<protein>
    <submittedName>
        <fullName evidence="7">ABC-2 type transport system ATP-binding protein</fullName>
    </submittedName>
</protein>
<dbReference type="Gene3D" id="3.40.50.300">
    <property type="entry name" value="P-loop containing nucleotide triphosphate hydrolases"/>
    <property type="match status" value="1"/>
</dbReference>
<dbReference type="InterPro" id="IPR003439">
    <property type="entry name" value="ABC_transporter-like_ATP-bd"/>
</dbReference>
<name>A0A0S4QV79_9ACTN</name>
<evidence type="ECO:0000256" key="2">
    <source>
        <dbReference type="ARBA" id="ARBA00022448"/>
    </source>
</evidence>
<gene>
    <name evidence="7" type="ORF">Ga0074812_12782</name>
</gene>
<dbReference type="EMBL" id="FAOZ01000027">
    <property type="protein sequence ID" value="CUU59405.1"/>
    <property type="molecule type" value="Genomic_DNA"/>
</dbReference>
<keyword evidence="3" id="KW-0547">Nucleotide-binding</keyword>
<dbReference type="InterPro" id="IPR027417">
    <property type="entry name" value="P-loop_NTPase"/>
</dbReference>
<dbReference type="SMART" id="SM00382">
    <property type="entry name" value="AAA"/>
    <property type="match status" value="1"/>
</dbReference>
<keyword evidence="2" id="KW-0813">Transport</keyword>
<dbReference type="GO" id="GO:0005524">
    <property type="term" value="F:ATP binding"/>
    <property type="evidence" value="ECO:0007669"/>
    <property type="project" value="UniProtKB-KW"/>
</dbReference>
<keyword evidence="4 7" id="KW-0067">ATP-binding</keyword>
<dbReference type="PANTHER" id="PTHR43335:SF4">
    <property type="entry name" value="ABC TRANSPORTER, ATP-BINDING PROTEIN"/>
    <property type="match status" value="1"/>
</dbReference>